<evidence type="ECO:0000256" key="1">
    <source>
        <dbReference type="SAM" id="MobiDB-lite"/>
    </source>
</evidence>
<accession>A0A6J4UGR0</accession>
<gene>
    <name evidence="2" type="ORF">AVDCRST_MAG87-811</name>
</gene>
<reference evidence="2" key="1">
    <citation type="submission" date="2020-02" db="EMBL/GenBank/DDBJ databases">
        <authorList>
            <person name="Meier V. D."/>
        </authorList>
    </citation>
    <scope>NUCLEOTIDE SEQUENCE</scope>
    <source>
        <strain evidence="2">AVDCRST_MAG87</strain>
    </source>
</reference>
<evidence type="ECO:0000313" key="2">
    <source>
        <dbReference type="EMBL" id="CAA9550266.1"/>
    </source>
</evidence>
<name>A0A6J4UGR0_9BACT</name>
<dbReference type="AlphaFoldDB" id="A0A6J4UGR0"/>
<protein>
    <submittedName>
        <fullName evidence="2">Uncharacterized protein</fullName>
    </submittedName>
</protein>
<feature type="region of interest" description="Disordered" evidence="1">
    <location>
        <begin position="14"/>
        <end position="53"/>
    </location>
</feature>
<sequence>MFAVGLPLRLTMQKHRKPSAAVSSDRRGRQVSAEAEPEGGNQLRPRRHRPDPS</sequence>
<dbReference type="EMBL" id="CADCWJ010000195">
    <property type="protein sequence ID" value="CAA9550266.1"/>
    <property type="molecule type" value="Genomic_DNA"/>
</dbReference>
<feature type="compositionally biased region" description="Basic residues" evidence="1">
    <location>
        <begin position="44"/>
        <end position="53"/>
    </location>
</feature>
<proteinExistence type="predicted"/>
<organism evidence="2">
    <name type="scientific">uncultured Thermomicrobiales bacterium</name>
    <dbReference type="NCBI Taxonomy" id="1645740"/>
    <lineage>
        <taxon>Bacteria</taxon>
        <taxon>Pseudomonadati</taxon>
        <taxon>Thermomicrobiota</taxon>
        <taxon>Thermomicrobia</taxon>
        <taxon>Thermomicrobiales</taxon>
        <taxon>environmental samples</taxon>
    </lineage>
</organism>